<evidence type="ECO:0000313" key="1">
    <source>
        <dbReference type="EMBL" id="GAA6146396.1"/>
    </source>
</evidence>
<reference evidence="1 2" key="1">
    <citation type="submission" date="2024-04" db="EMBL/GenBank/DDBJ databases">
        <title>Draft genome sequence of Thalassolituus maritimus NBRC 116585.</title>
        <authorList>
            <person name="Miyakawa T."/>
            <person name="Kusuya Y."/>
            <person name="Miura T."/>
        </authorList>
    </citation>
    <scope>NUCLEOTIDE SEQUENCE [LARGE SCALE GENOMIC DNA]</scope>
    <source>
        <strain evidence="1 2">5NW40-0001</strain>
    </source>
</reference>
<dbReference type="Proteomes" id="UP001481413">
    <property type="component" value="Unassembled WGS sequence"/>
</dbReference>
<sequence length="113" mass="12752">MSDSWKPVSYVQLISLLTHSESQLEEITLLTWHAIRLPAAELWQQHPWGNEGCGFWVVAVAGRHCLYYNDITEGFAIGHFDRWGHISNYQKSDSSLNTALNKLLQPAAIEATA</sequence>
<proteinExistence type="predicted"/>
<dbReference type="RefSeq" id="WP_353295616.1">
    <property type="nucleotide sequence ID" value="NZ_BAABWH010000007.1"/>
</dbReference>
<comment type="caution">
    <text evidence="1">The sequence shown here is derived from an EMBL/GenBank/DDBJ whole genome shotgun (WGS) entry which is preliminary data.</text>
</comment>
<name>A0ABQ0A1X4_9GAMM</name>
<keyword evidence="2" id="KW-1185">Reference proteome</keyword>
<accession>A0ABQ0A1X4</accession>
<organism evidence="1 2">
    <name type="scientific">Thalassolituus maritimus</name>
    <dbReference type="NCBI Taxonomy" id="484498"/>
    <lineage>
        <taxon>Bacteria</taxon>
        <taxon>Pseudomonadati</taxon>
        <taxon>Pseudomonadota</taxon>
        <taxon>Gammaproteobacteria</taxon>
        <taxon>Oceanospirillales</taxon>
        <taxon>Oceanospirillaceae</taxon>
        <taxon>Thalassolituus</taxon>
    </lineage>
</organism>
<dbReference type="EMBL" id="BAABWH010000007">
    <property type="protein sequence ID" value="GAA6146396.1"/>
    <property type="molecule type" value="Genomic_DNA"/>
</dbReference>
<protein>
    <submittedName>
        <fullName evidence="1">Uncharacterized protein</fullName>
    </submittedName>
</protein>
<gene>
    <name evidence="1" type="ORF">NBRC116585_25140</name>
</gene>
<evidence type="ECO:0000313" key="2">
    <source>
        <dbReference type="Proteomes" id="UP001481413"/>
    </source>
</evidence>